<gene>
    <name evidence="1" type="ORF">SLEP1_g55887</name>
</gene>
<accession>A0AAV5MKZ7</accession>
<evidence type="ECO:0000313" key="1">
    <source>
        <dbReference type="EMBL" id="GKV49122.1"/>
    </source>
</evidence>
<evidence type="ECO:0000313" key="2">
    <source>
        <dbReference type="Proteomes" id="UP001054252"/>
    </source>
</evidence>
<dbReference type="AlphaFoldDB" id="A0AAV5MKZ7"/>
<organism evidence="1 2">
    <name type="scientific">Rubroshorea leprosula</name>
    <dbReference type="NCBI Taxonomy" id="152421"/>
    <lineage>
        <taxon>Eukaryota</taxon>
        <taxon>Viridiplantae</taxon>
        <taxon>Streptophyta</taxon>
        <taxon>Embryophyta</taxon>
        <taxon>Tracheophyta</taxon>
        <taxon>Spermatophyta</taxon>
        <taxon>Magnoliopsida</taxon>
        <taxon>eudicotyledons</taxon>
        <taxon>Gunneridae</taxon>
        <taxon>Pentapetalae</taxon>
        <taxon>rosids</taxon>
        <taxon>malvids</taxon>
        <taxon>Malvales</taxon>
        <taxon>Dipterocarpaceae</taxon>
        <taxon>Rubroshorea</taxon>
    </lineage>
</organism>
<reference evidence="1 2" key="1">
    <citation type="journal article" date="2021" name="Commun. Biol.">
        <title>The genome of Shorea leprosula (Dipterocarpaceae) highlights the ecological relevance of drought in aseasonal tropical rainforests.</title>
        <authorList>
            <person name="Ng K.K.S."/>
            <person name="Kobayashi M.J."/>
            <person name="Fawcett J.A."/>
            <person name="Hatakeyama M."/>
            <person name="Paape T."/>
            <person name="Ng C.H."/>
            <person name="Ang C.C."/>
            <person name="Tnah L.H."/>
            <person name="Lee C.T."/>
            <person name="Nishiyama T."/>
            <person name="Sese J."/>
            <person name="O'Brien M.J."/>
            <person name="Copetti D."/>
            <person name="Mohd Noor M.I."/>
            <person name="Ong R.C."/>
            <person name="Putra M."/>
            <person name="Sireger I.Z."/>
            <person name="Indrioko S."/>
            <person name="Kosugi Y."/>
            <person name="Izuno A."/>
            <person name="Isagi Y."/>
            <person name="Lee S.L."/>
            <person name="Shimizu K.K."/>
        </authorList>
    </citation>
    <scope>NUCLEOTIDE SEQUENCE [LARGE SCALE GENOMIC DNA]</scope>
    <source>
        <strain evidence="1">214</strain>
    </source>
</reference>
<keyword evidence="2" id="KW-1185">Reference proteome</keyword>
<protein>
    <submittedName>
        <fullName evidence="1">Uncharacterized protein</fullName>
    </submittedName>
</protein>
<dbReference type="Proteomes" id="UP001054252">
    <property type="component" value="Unassembled WGS sequence"/>
</dbReference>
<comment type="caution">
    <text evidence="1">The sequence shown here is derived from an EMBL/GenBank/DDBJ whole genome shotgun (WGS) entry which is preliminary data.</text>
</comment>
<dbReference type="EMBL" id="BPVZ01000286">
    <property type="protein sequence ID" value="GKV49122.1"/>
    <property type="molecule type" value="Genomic_DNA"/>
</dbReference>
<sequence>MDPVEQANQESDDDDQSFFAQFLRGAPTENGPLERVIVMMIHYFVTQLLTRYRSELGIKKAMLDGLQKESLLKPPCRLEILPQSLSNKHKEKMNDLKAEIEVSDADLQMLLKHITYTVFDNYHLCNSLQILDVDEYSPLMYVQSIFPEIVQIPIEYIGHFHNEQEAHADGFQTI</sequence>
<proteinExistence type="predicted"/>
<name>A0AAV5MKZ7_9ROSI</name>